<dbReference type="GO" id="GO:0016887">
    <property type="term" value="F:ATP hydrolysis activity"/>
    <property type="evidence" value="ECO:0007669"/>
    <property type="project" value="InterPro"/>
</dbReference>
<evidence type="ECO:0000259" key="5">
    <source>
        <dbReference type="PROSITE" id="PS50893"/>
    </source>
</evidence>
<keyword evidence="4 6" id="KW-0067">ATP-binding</keyword>
<dbReference type="InterPro" id="IPR003439">
    <property type="entry name" value="ABC_transporter-like_ATP-bd"/>
</dbReference>
<evidence type="ECO:0000256" key="4">
    <source>
        <dbReference type="ARBA" id="ARBA00022840"/>
    </source>
</evidence>
<keyword evidence="2" id="KW-0813">Transport</keyword>
<dbReference type="RefSeq" id="WP_228233255.1">
    <property type="nucleotide sequence ID" value="NZ_JAJGNA010000004.1"/>
</dbReference>
<dbReference type="PROSITE" id="PS50893">
    <property type="entry name" value="ABC_TRANSPORTER_2"/>
    <property type="match status" value="1"/>
</dbReference>
<keyword evidence="7" id="KW-1185">Reference proteome</keyword>
<evidence type="ECO:0000256" key="2">
    <source>
        <dbReference type="ARBA" id="ARBA00022448"/>
    </source>
</evidence>
<dbReference type="Gene3D" id="3.40.50.300">
    <property type="entry name" value="P-loop containing nucleotide triphosphate hydrolases"/>
    <property type="match status" value="1"/>
</dbReference>
<dbReference type="SUPFAM" id="SSF52540">
    <property type="entry name" value="P-loop containing nucleoside triphosphate hydrolases"/>
    <property type="match status" value="1"/>
</dbReference>
<evidence type="ECO:0000313" key="6">
    <source>
        <dbReference type="EMBL" id="MCC4307880.1"/>
    </source>
</evidence>
<dbReference type="SMART" id="SM00382">
    <property type="entry name" value="AAA"/>
    <property type="match status" value="1"/>
</dbReference>
<dbReference type="CDD" id="cd03293">
    <property type="entry name" value="ABC_NrtD_SsuB_transporters"/>
    <property type="match status" value="1"/>
</dbReference>
<dbReference type="InterPro" id="IPR027417">
    <property type="entry name" value="P-loop_NTPase"/>
</dbReference>
<name>A0A9Q3UKH9_9GAMM</name>
<dbReference type="AlphaFoldDB" id="A0A9Q3UKH9"/>
<organism evidence="6 7">
    <name type="scientific">Alloalcanivorax marinus</name>
    <dbReference type="NCBI Taxonomy" id="1177169"/>
    <lineage>
        <taxon>Bacteria</taxon>
        <taxon>Pseudomonadati</taxon>
        <taxon>Pseudomonadota</taxon>
        <taxon>Gammaproteobacteria</taxon>
        <taxon>Oceanospirillales</taxon>
        <taxon>Alcanivoracaceae</taxon>
        <taxon>Alloalcanivorax</taxon>
    </lineage>
</organism>
<gene>
    <name evidence="6" type="ORF">LL252_04780</name>
</gene>
<evidence type="ECO:0000256" key="3">
    <source>
        <dbReference type="ARBA" id="ARBA00022741"/>
    </source>
</evidence>
<dbReference type="EMBL" id="JAJGNA010000004">
    <property type="protein sequence ID" value="MCC4307880.1"/>
    <property type="molecule type" value="Genomic_DNA"/>
</dbReference>
<comment type="similarity">
    <text evidence="1">Belongs to the ABC transporter superfamily.</text>
</comment>
<reference evidence="6" key="1">
    <citation type="submission" date="2021-10" db="EMBL/GenBank/DDBJ databases">
        <title>The diversity and Nitrogen Metabolism of Culturable Nitrate-Utilizing Bacteria Within the Oxygen Minimum Zone of the Changjiang (Yangtze River)Estuary.</title>
        <authorList>
            <person name="Zhang D."/>
            <person name="Zheng J."/>
            <person name="Liu S."/>
            <person name="He W."/>
        </authorList>
    </citation>
    <scope>NUCLEOTIDE SEQUENCE</scope>
    <source>
        <strain evidence="6">FXH-223</strain>
    </source>
</reference>
<feature type="domain" description="ABC transporter" evidence="5">
    <location>
        <begin position="7"/>
        <end position="236"/>
    </location>
</feature>
<protein>
    <submittedName>
        <fullName evidence="6">ABC transporter ATP-binding protein</fullName>
    </submittedName>
</protein>
<evidence type="ECO:0000256" key="1">
    <source>
        <dbReference type="ARBA" id="ARBA00005417"/>
    </source>
</evidence>
<evidence type="ECO:0000313" key="7">
    <source>
        <dbReference type="Proteomes" id="UP001108027"/>
    </source>
</evidence>
<proteinExistence type="inferred from homology"/>
<dbReference type="Proteomes" id="UP001108027">
    <property type="component" value="Unassembled WGS sequence"/>
</dbReference>
<dbReference type="PANTHER" id="PTHR42788:SF2">
    <property type="entry name" value="ABC TRANSPORTER ATP-BINDING PROTEIN"/>
    <property type="match status" value="1"/>
</dbReference>
<comment type="caution">
    <text evidence="6">The sequence shown here is derived from an EMBL/GenBank/DDBJ whole genome shotgun (WGS) entry which is preliminary data.</text>
</comment>
<dbReference type="InterPro" id="IPR003593">
    <property type="entry name" value="AAA+_ATPase"/>
</dbReference>
<sequence>MTAQAILEANRIGMTFDTPSGAVEAIREVSFELEAGEIVALIGPSGCGKSTLFNIISGLLDPSRGEVRIGGVDGISRSVGYMLQKDLLLPWRTVIDNVVLGLEVRGVAKSESYPKAQALIEAYGLAGFENARPTTLSGGMRQRVAIMRTLAFDPTVVLLDEPFSALDFQTRTLLQTDVARIIGEQQKSAVLITHDIGEAITMADRIVVLTQRPSTVMRELSVNIDREDRSPIALRSNPRYNELFIQVWNDLQQDVKVA</sequence>
<dbReference type="Pfam" id="PF00005">
    <property type="entry name" value="ABC_tran"/>
    <property type="match status" value="1"/>
</dbReference>
<dbReference type="InterPro" id="IPR050166">
    <property type="entry name" value="ABC_transporter_ATP-bind"/>
</dbReference>
<accession>A0A9Q3UKH9</accession>
<keyword evidence="3" id="KW-0547">Nucleotide-binding</keyword>
<dbReference type="GO" id="GO:0005524">
    <property type="term" value="F:ATP binding"/>
    <property type="evidence" value="ECO:0007669"/>
    <property type="project" value="UniProtKB-KW"/>
</dbReference>
<dbReference type="PANTHER" id="PTHR42788">
    <property type="entry name" value="TAURINE IMPORT ATP-BINDING PROTEIN-RELATED"/>
    <property type="match status" value="1"/>
</dbReference>